<dbReference type="InterPro" id="IPR029044">
    <property type="entry name" value="Nucleotide-diphossugar_trans"/>
</dbReference>
<proteinExistence type="predicted"/>
<dbReference type="EMBL" id="MN740403">
    <property type="protein sequence ID" value="QHU04688.1"/>
    <property type="molecule type" value="Genomic_DNA"/>
</dbReference>
<name>A0A6C0JLI1_9ZZZZ</name>
<protein>
    <recommendedName>
        <fullName evidence="2">Glycosyltransferase</fullName>
    </recommendedName>
</protein>
<dbReference type="SUPFAM" id="SSF53448">
    <property type="entry name" value="Nucleotide-diphospho-sugar transferases"/>
    <property type="match status" value="1"/>
</dbReference>
<dbReference type="AlphaFoldDB" id="A0A6C0JLI1"/>
<accession>A0A6C0JLI1</accession>
<organism evidence="1">
    <name type="scientific">viral metagenome</name>
    <dbReference type="NCBI Taxonomy" id="1070528"/>
    <lineage>
        <taxon>unclassified sequences</taxon>
        <taxon>metagenomes</taxon>
        <taxon>organismal metagenomes</taxon>
    </lineage>
</organism>
<evidence type="ECO:0008006" key="2">
    <source>
        <dbReference type="Google" id="ProtNLM"/>
    </source>
</evidence>
<evidence type="ECO:0000313" key="1">
    <source>
        <dbReference type="EMBL" id="QHU04688.1"/>
    </source>
</evidence>
<sequence>MDLYCIHMPHRKDRRAHLDAMQAKYPSIKIHLVEGIKNENSNLGCQLSHKKCVQMAKDAGWPYIIVLEDDCDFWLVDKHLRQAFETMVDYYTCHPEVEIVNGCGNLDGFTITMCEKFRQMYFLQSPNVYTAHCILYGARVYDKVLAVDPGILIDAVQSQWNMVYTYPYLATQIPSYSDLQKANVDYDNIRLSRSFVANHIQGLRQ</sequence>
<reference evidence="1" key="1">
    <citation type="journal article" date="2020" name="Nature">
        <title>Giant virus diversity and host interactions through global metagenomics.</title>
        <authorList>
            <person name="Schulz F."/>
            <person name="Roux S."/>
            <person name="Paez-Espino D."/>
            <person name="Jungbluth S."/>
            <person name="Walsh D.A."/>
            <person name="Denef V.J."/>
            <person name="McMahon K.D."/>
            <person name="Konstantinidis K.T."/>
            <person name="Eloe-Fadrosh E.A."/>
            <person name="Kyrpides N.C."/>
            <person name="Woyke T."/>
        </authorList>
    </citation>
    <scope>NUCLEOTIDE SEQUENCE</scope>
    <source>
        <strain evidence="1">GVMAG-M-3300027708-51</strain>
    </source>
</reference>